<dbReference type="EMBL" id="QNBE01000060">
    <property type="protein sequence ID" value="RKX69910.1"/>
    <property type="molecule type" value="Genomic_DNA"/>
</dbReference>
<dbReference type="HAMAP" id="MF_00213">
    <property type="entry name" value="HypA_HybF"/>
    <property type="match status" value="1"/>
</dbReference>
<comment type="caution">
    <text evidence="5">The sequence shown here is derived from an EMBL/GenBank/DDBJ whole genome shotgun (WGS) entry which is preliminary data.</text>
</comment>
<feature type="binding site" evidence="4">
    <location>
        <position position="89"/>
    </location>
    <ligand>
        <name>Zn(2+)</name>
        <dbReference type="ChEBI" id="CHEBI:29105"/>
    </ligand>
</feature>
<dbReference type="PANTHER" id="PTHR34535:SF3">
    <property type="entry name" value="HYDROGENASE MATURATION FACTOR HYPA"/>
    <property type="match status" value="1"/>
</dbReference>
<organism evidence="5 6">
    <name type="scientific">candidate division WOR-3 bacterium</name>
    <dbReference type="NCBI Taxonomy" id="2052148"/>
    <lineage>
        <taxon>Bacteria</taxon>
        <taxon>Bacteria division WOR-3</taxon>
    </lineage>
</organism>
<dbReference type="InterPro" id="IPR000688">
    <property type="entry name" value="HypA/HybF"/>
</dbReference>
<dbReference type="GO" id="GO:0016151">
    <property type="term" value="F:nickel cation binding"/>
    <property type="evidence" value="ECO:0007669"/>
    <property type="project" value="UniProtKB-UniRule"/>
</dbReference>
<evidence type="ECO:0000256" key="1">
    <source>
        <dbReference type="ARBA" id="ARBA00022596"/>
    </source>
</evidence>
<dbReference type="Gene3D" id="3.30.2320.80">
    <property type="match status" value="1"/>
</dbReference>
<comment type="function">
    <text evidence="4">Involved in the maturation of [NiFe] hydrogenases. Required for nickel insertion into the metal center of the hydrogenase.</text>
</comment>
<dbReference type="Proteomes" id="UP000268469">
    <property type="component" value="Unassembled WGS sequence"/>
</dbReference>
<dbReference type="Pfam" id="PF01155">
    <property type="entry name" value="HypA"/>
    <property type="match status" value="1"/>
</dbReference>
<evidence type="ECO:0000313" key="6">
    <source>
        <dbReference type="Proteomes" id="UP000268469"/>
    </source>
</evidence>
<name>A0A660SIX6_UNCW3</name>
<keyword evidence="1 4" id="KW-0533">Nickel</keyword>
<evidence type="ECO:0000256" key="2">
    <source>
        <dbReference type="ARBA" id="ARBA00022723"/>
    </source>
</evidence>
<dbReference type="PIRSF" id="PIRSF004761">
    <property type="entry name" value="Hydrgn_mat_HypA"/>
    <property type="match status" value="1"/>
</dbReference>
<dbReference type="PANTHER" id="PTHR34535">
    <property type="entry name" value="HYDROGENASE MATURATION FACTOR HYPA"/>
    <property type="match status" value="1"/>
</dbReference>
<feature type="binding site" evidence="4">
    <location>
        <position position="2"/>
    </location>
    <ligand>
        <name>Ni(2+)</name>
        <dbReference type="ChEBI" id="CHEBI:49786"/>
    </ligand>
</feature>
<sequence>MHELAITESILEIVLKEANRNRGKRVREIGIVLGRMSSFVPECIEYYFDFLSRGTIAEGAKLKFTLISPVIVCRHCDQEIEIEDPFMVCPICGNTDTKLISGRECYVEYIEVEDETDQD</sequence>
<comment type="similarity">
    <text evidence="4">Belongs to the HypA/HybF family.</text>
</comment>
<keyword evidence="3 4" id="KW-0862">Zinc</keyword>
<feature type="binding site" evidence="4">
    <location>
        <position position="92"/>
    </location>
    <ligand>
        <name>Zn(2+)</name>
        <dbReference type="ChEBI" id="CHEBI:29105"/>
    </ligand>
</feature>
<dbReference type="AlphaFoldDB" id="A0A660SIX6"/>
<keyword evidence="2 4" id="KW-0479">Metal-binding</keyword>
<feature type="binding site" evidence="4">
    <location>
        <position position="76"/>
    </location>
    <ligand>
        <name>Zn(2+)</name>
        <dbReference type="ChEBI" id="CHEBI:29105"/>
    </ligand>
</feature>
<accession>A0A660SIX6</accession>
<evidence type="ECO:0000256" key="3">
    <source>
        <dbReference type="ARBA" id="ARBA00022833"/>
    </source>
</evidence>
<protein>
    <recommendedName>
        <fullName evidence="4">Hydrogenase maturation factor HypA</fullName>
    </recommendedName>
</protein>
<evidence type="ECO:0000313" key="5">
    <source>
        <dbReference type="EMBL" id="RKX69910.1"/>
    </source>
</evidence>
<proteinExistence type="inferred from homology"/>
<evidence type="ECO:0000256" key="4">
    <source>
        <dbReference type="HAMAP-Rule" id="MF_00213"/>
    </source>
</evidence>
<dbReference type="GO" id="GO:0051604">
    <property type="term" value="P:protein maturation"/>
    <property type="evidence" value="ECO:0007669"/>
    <property type="project" value="InterPro"/>
</dbReference>
<dbReference type="GO" id="GO:0008270">
    <property type="term" value="F:zinc ion binding"/>
    <property type="evidence" value="ECO:0007669"/>
    <property type="project" value="UniProtKB-UniRule"/>
</dbReference>
<reference evidence="5 6" key="1">
    <citation type="submission" date="2018-06" db="EMBL/GenBank/DDBJ databases">
        <title>Extensive metabolic versatility and redundancy in microbially diverse, dynamic hydrothermal sediments.</title>
        <authorList>
            <person name="Dombrowski N."/>
            <person name="Teske A."/>
            <person name="Baker B.J."/>
        </authorList>
    </citation>
    <scope>NUCLEOTIDE SEQUENCE [LARGE SCALE GENOMIC DNA]</scope>
    <source>
        <strain evidence="5">B36_G15</strain>
    </source>
</reference>
<gene>
    <name evidence="4" type="primary">hypA</name>
    <name evidence="5" type="ORF">DRP53_06665</name>
</gene>
<feature type="binding site" evidence="4">
    <location>
        <position position="73"/>
    </location>
    <ligand>
        <name>Zn(2+)</name>
        <dbReference type="ChEBI" id="CHEBI:29105"/>
    </ligand>
</feature>